<dbReference type="EMBL" id="SEOQ01001201">
    <property type="protein sequence ID" value="TFY53106.1"/>
    <property type="molecule type" value="Genomic_DNA"/>
</dbReference>
<dbReference type="AlphaFoldDB" id="A0A4Y9XSK6"/>
<accession>A0A4Y9XSK6</accession>
<feature type="region of interest" description="Disordered" evidence="1">
    <location>
        <begin position="85"/>
        <end position="107"/>
    </location>
</feature>
<evidence type="ECO:0000313" key="3">
    <source>
        <dbReference type="Proteomes" id="UP000298327"/>
    </source>
</evidence>
<protein>
    <submittedName>
        <fullName evidence="2">Uncharacterized protein</fullName>
    </submittedName>
</protein>
<evidence type="ECO:0000256" key="1">
    <source>
        <dbReference type="SAM" id="MobiDB-lite"/>
    </source>
</evidence>
<organism evidence="2 3">
    <name type="scientific">Dentipellis fragilis</name>
    <dbReference type="NCBI Taxonomy" id="205917"/>
    <lineage>
        <taxon>Eukaryota</taxon>
        <taxon>Fungi</taxon>
        <taxon>Dikarya</taxon>
        <taxon>Basidiomycota</taxon>
        <taxon>Agaricomycotina</taxon>
        <taxon>Agaricomycetes</taxon>
        <taxon>Russulales</taxon>
        <taxon>Hericiaceae</taxon>
        <taxon>Dentipellis</taxon>
    </lineage>
</organism>
<gene>
    <name evidence="2" type="ORF">EVG20_g10263</name>
</gene>
<comment type="caution">
    <text evidence="2">The sequence shown here is derived from an EMBL/GenBank/DDBJ whole genome shotgun (WGS) entry which is preliminary data.</text>
</comment>
<evidence type="ECO:0000313" key="2">
    <source>
        <dbReference type="EMBL" id="TFY53106.1"/>
    </source>
</evidence>
<sequence length="107" mass="11792">MEERRRLRLAAWIRPFAARACGHADIAAELPQIGSPLLYQRSCSLVHATVTTAQGLHARVDVPLTSLHLPRPSKGTSLHINTDIAEDSEAPAPLATEHELRNMQVRL</sequence>
<name>A0A4Y9XSK6_9AGAM</name>
<dbReference type="Proteomes" id="UP000298327">
    <property type="component" value="Unassembled WGS sequence"/>
</dbReference>
<keyword evidence="3" id="KW-1185">Reference proteome</keyword>
<proteinExistence type="predicted"/>
<reference evidence="2 3" key="1">
    <citation type="submission" date="2019-02" db="EMBL/GenBank/DDBJ databases">
        <title>Genome sequencing of the rare red list fungi Dentipellis fragilis.</title>
        <authorList>
            <person name="Buettner E."/>
            <person name="Kellner H."/>
        </authorList>
    </citation>
    <scope>NUCLEOTIDE SEQUENCE [LARGE SCALE GENOMIC DNA]</scope>
    <source>
        <strain evidence="2 3">DSM 105465</strain>
    </source>
</reference>